<organism evidence="3 4">
    <name type="scientific">Fusarium equiseti</name>
    <name type="common">Fusarium scirpi</name>
    <dbReference type="NCBI Taxonomy" id="61235"/>
    <lineage>
        <taxon>Eukaryota</taxon>
        <taxon>Fungi</taxon>
        <taxon>Dikarya</taxon>
        <taxon>Ascomycota</taxon>
        <taxon>Pezizomycotina</taxon>
        <taxon>Sordariomycetes</taxon>
        <taxon>Hypocreomycetidae</taxon>
        <taxon>Hypocreales</taxon>
        <taxon>Nectriaceae</taxon>
        <taxon>Fusarium</taxon>
        <taxon>Fusarium incarnatum-equiseti species complex</taxon>
    </lineage>
</organism>
<feature type="compositionally biased region" description="Polar residues" evidence="1">
    <location>
        <begin position="133"/>
        <end position="159"/>
    </location>
</feature>
<evidence type="ECO:0000256" key="1">
    <source>
        <dbReference type="SAM" id="MobiDB-lite"/>
    </source>
</evidence>
<protein>
    <recommendedName>
        <fullName evidence="2">Extracellular mutant protein 11 C-terminal domain-containing protein</fullName>
    </recommendedName>
</protein>
<feature type="compositionally biased region" description="Basic and acidic residues" evidence="1">
    <location>
        <begin position="302"/>
        <end position="316"/>
    </location>
</feature>
<proteinExistence type="predicted"/>
<dbReference type="Pfam" id="PF15463">
    <property type="entry name" value="ECM11"/>
    <property type="match status" value="1"/>
</dbReference>
<feature type="domain" description="Extracellular mutant protein 11 C-terminal" evidence="2">
    <location>
        <begin position="391"/>
        <end position="520"/>
    </location>
</feature>
<dbReference type="GO" id="GO:0070860">
    <property type="term" value="C:RNA polymerase I core factor complex"/>
    <property type="evidence" value="ECO:0007669"/>
    <property type="project" value="TreeGrafter"/>
</dbReference>
<dbReference type="GO" id="GO:0001164">
    <property type="term" value="F:RNA polymerase I core promoter sequence-specific DNA binding"/>
    <property type="evidence" value="ECO:0007669"/>
    <property type="project" value="TreeGrafter"/>
</dbReference>
<reference evidence="3" key="1">
    <citation type="submission" date="2021-05" db="EMBL/GenBank/DDBJ databases">
        <authorList>
            <person name="Khan N."/>
        </authorList>
    </citation>
    <scope>NUCLEOTIDE SEQUENCE</scope>
</reference>
<dbReference type="EMBL" id="CAJSTJ010000141">
    <property type="protein sequence ID" value="CAG7561561.1"/>
    <property type="molecule type" value="Genomic_DNA"/>
</dbReference>
<feature type="compositionally biased region" description="Acidic residues" evidence="1">
    <location>
        <begin position="337"/>
        <end position="347"/>
    </location>
</feature>
<dbReference type="GO" id="GO:0017025">
    <property type="term" value="F:TBP-class protein binding"/>
    <property type="evidence" value="ECO:0007669"/>
    <property type="project" value="TreeGrafter"/>
</dbReference>
<gene>
    <name evidence="3" type="ORF">FEQUK3_LOCUS7263</name>
</gene>
<dbReference type="PANTHER" id="PTHR28244:SF1">
    <property type="entry name" value="RNA POLYMERASE I-SPECIFIC TRANSCRIPTION INITIATION FACTOR RRN11"/>
    <property type="match status" value="1"/>
</dbReference>
<evidence type="ECO:0000313" key="3">
    <source>
        <dbReference type="EMBL" id="CAG7561561.1"/>
    </source>
</evidence>
<dbReference type="AlphaFoldDB" id="A0A8J2NBU0"/>
<dbReference type="InterPro" id="IPR053029">
    <property type="entry name" value="RNA_pol_I-specific_init_factor"/>
</dbReference>
<evidence type="ECO:0000259" key="2">
    <source>
        <dbReference type="Pfam" id="PF15463"/>
    </source>
</evidence>
<accession>A0A8J2NBU0</accession>
<name>A0A8J2NBU0_FUSEQ</name>
<sequence>MRHHEPTKHPIAARVKGHRVTGSAPLSLQAFQSKAGRDQANYTMPPSLKDKGGRLLAFANAGTKNEPQSQVDIKSSSVEPPQNAAPPQAPITRPSSFPREIAVLGGRNTAPPRQNHPFGQPPPPHSPRSQQFSVVSSPNGHARPNSNGRPDLFSGSQLDDNFLESGLTTPYNEPSEPVRLGPELTRDLKKNIPSHQNPDRNRFQRPAAAPLSDLFTVGDDLRMNVISRPQRHNIDHMGDGFQDNVNVRHGKANGHHNHGRARLESPARPDSRIPMREVKIRKSHTGRSEAYDMNRVPSPSPKLRETHRPNNHRIEMPRQPTVQHVGEEDLESSFHGEEEEDEEEEEEHATPRPKAAEPVIPRTQLRNIPAVTDPVPRMNRTDKKRRRPNPEYDDVALRSMSFTTLQQQPFDFDPSKDEQKGTGVDPDNIEAKLDQFRHLGEQEQHDLFSHMSIENWETSGNWFVSEFSGLMQRLMESRRNKRMIIQEFEQEAADREEAVRLRTEAVDRKLSKMKQDGQRVVDDKTG</sequence>
<dbReference type="Proteomes" id="UP000693738">
    <property type="component" value="Unassembled WGS sequence"/>
</dbReference>
<feature type="region of interest" description="Disordered" evidence="1">
    <location>
        <begin position="1"/>
        <end position="203"/>
    </location>
</feature>
<dbReference type="GO" id="GO:0042790">
    <property type="term" value="P:nucleolar large rRNA transcription by RNA polymerase I"/>
    <property type="evidence" value="ECO:0007669"/>
    <property type="project" value="TreeGrafter"/>
</dbReference>
<feature type="compositionally biased region" description="Polar residues" evidence="1">
    <location>
        <begin position="62"/>
        <end position="79"/>
    </location>
</feature>
<comment type="caution">
    <text evidence="3">The sequence shown here is derived from an EMBL/GenBank/DDBJ whole genome shotgun (WGS) entry which is preliminary data.</text>
</comment>
<dbReference type="PANTHER" id="PTHR28244">
    <property type="entry name" value="RNA POLYMERASE I-SPECIFIC TRANSCRIPTION INITIATION FACTOR RRN11"/>
    <property type="match status" value="1"/>
</dbReference>
<feature type="region of interest" description="Disordered" evidence="1">
    <location>
        <begin position="407"/>
        <end position="426"/>
    </location>
</feature>
<feature type="compositionally biased region" description="Basic and acidic residues" evidence="1">
    <location>
        <begin position="281"/>
        <end position="292"/>
    </location>
</feature>
<evidence type="ECO:0000313" key="4">
    <source>
        <dbReference type="Proteomes" id="UP000693738"/>
    </source>
</evidence>
<dbReference type="InterPro" id="IPR029178">
    <property type="entry name" value="Ecm11_C"/>
</dbReference>
<feature type="region of interest" description="Disordered" evidence="1">
    <location>
        <begin position="281"/>
        <end position="395"/>
    </location>
</feature>